<dbReference type="EMBL" id="LJYG01000047">
    <property type="protein sequence ID" value="KRQ14795.1"/>
    <property type="molecule type" value="Genomic_DNA"/>
</dbReference>
<evidence type="ECO:0000256" key="1">
    <source>
        <dbReference type="ARBA" id="ARBA00022729"/>
    </source>
</evidence>
<dbReference type="PANTHER" id="PTHR35038:SF8">
    <property type="entry name" value="C-TYPE POLYHEME CYTOCHROME OMCC"/>
    <property type="match status" value="1"/>
</dbReference>
<sequence length="713" mass="79604">MQHATSTSVLGDFDNATFEYYGVDSRFFKKNNRFFVETDGPDGKLATFEVKYTFGIDPLQQYLIEFPDGRIQALSIAWDSRPKDQGGQRWFHLYPNEEIKHDDVLHWTRLNQNWNFMCAECHSTGVRKNYDADTDRFHTTWAEISIGCEACHGKGSRHIEWARSRRSWWPFDKDEHPLKGLAVFLDERNGVTWRPDVKTGDPRRSAIPAVMRKEVETCGLCHARRAQLSEDWIPGQPLSDTHLVSMLARGLYHSDGQMLDEVYNYGSFKQSKMFAAGVTCSDCHEPHAAKLRAPGDGVCLQCHTADKYEVAAHSHHEGVAPKVTCASCHMSVKTYMLIDRRHDHSLRIPRPDISVKLGTPNACNNCHADKSAQWAADAIERWHGPVRHGLQNYVEAFQASWNDQADAASLLALVAASPTTPPIARASALSELRSRVSAANIELARKGLSDPDPMVRVGALDMLDDLPGAQIWRFVSPLLSDSSRGVRVRAVSVLAAAPTASQPFSDRAAFERAAAEFIAAQRLNADRPEARTTLGNFYARRGSTGEAEKEYKAALRLSPQFGPAAINLADLYRHLGRDGDGESLLRTTIASSRPDAGLHHALGLTLTRQKRPDDALNEFRMATELEPGRSRYTYVYAVALHSSGRIDEAIKVLKANLVRHPDDRDTMLALVAFSRDAGDISAALEYAQQLSRLRPNDRDLTQLTNELRARLGR</sequence>
<keyword evidence="1" id="KW-0732">Signal</keyword>
<evidence type="ECO:0000259" key="3">
    <source>
        <dbReference type="Pfam" id="PF09699"/>
    </source>
</evidence>
<dbReference type="InterPro" id="IPR010177">
    <property type="entry name" value="Paired_CXXCH_1"/>
</dbReference>
<keyword evidence="6" id="KW-1185">Reference proteome</keyword>
<dbReference type="Gene3D" id="1.10.1130.10">
    <property type="entry name" value="Flavocytochrome C3, Chain A"/>
    <property type="match status" value="2"/>
</dbReference>
<dbReference type="PANTHER" id="PTHR35038">
    <property type="entry name" value="DISSIMILATORY SULFITE REDUCTASE SIRA"/>
    <property type="match status" value="1"/>
</dbReference>
<name>A0A0R3DY19_9BRAD</name>
<dbReference type="SUPFAM" id="SSF48452">
    <property type="entry name" value="TPR-like"/>
    <property type="match status" value="1"/>
</dbReference>
<dbReference type="GO" id="GO:0016491">
    <property type="term" value="F:oxidoreductase activity"/>
    <property type="evidence" value="ECO:0007669"/>
    <property type="project" value="TreeGrafter"/>
</dbReference>
<dbReference type="InterPro" id="IPR023155">
    <property type="entry name" value="Cyt_c-552/4"/>
</dbReference>
<dbReference type="SMART" id="SM00028">
    <property type="entry name" value="TPR"/>
    <property type="match status" value="3"/>
</dbReference>
<dbReference type="Pfam" id="PF13435">
    <property type="entry name" value="Cytochrome_C554"/>
    <property type="match status" value="1"/>
</dbReference>
<dbReference type="Pfam" id="PF09699">
    <property type="entry name" value="Paired_CXXCH_1"/>
    <property type="match status" value="1"/>
</dbReference>
<dbReference type="InterPro" id="IPR011990">
    <property type="entry name" value="TPR-like_helical_dom_sf"/>
</dbReference>
<feature type="repeat" description="TPR" evidence="2">
    <location>
        <begin position="528"/>
        <end position="561"/>
    </location>
</feature>
<dbReference type="Proteomes" id="UP000051936">
    <property type="component" value="Unassembled WGS sequence"/>
</dbReference>
<accession>A0A0R3DY19</accession>
<proteinExistence type="predicted"/>
<evidence type="ECO:0000256" key="2">
    <source>
        <dbReference type="PROSITE-ProRule" id="PRU00339"/>
    </source>
</evidence>
<dbReference type="STRING" id="989370.AOQ71_12305"/>
<dbReference type="InterPro" id="IPR019734">
    <property type="entry name" value="TPR_rpt"/>
</dbReference>
<protein>
    <submittedName>
        <fullName evidence="5">Uncharacterized protein</fullName>
    </submittedName>
</protein>
<keyword evidence="2" id="KW-0802">TPR repeat</keyword>
<evidence type="ECO:0000313" key="5">
    <source>
        <dbReference type="EMBL" id="KRQ14795.1"/>
    </source>
</evidence>
<feature type="repeat" description="TPR" evidence="2">
    <location>
        <begin position="596"/>
        <end position="629"/>
    </location>
</feature>
<organism evidence="5 6">
    <name type="scientific">Bradyrhizobium manausense</name>
    <dbReference type="NCBI Taxonomy" id="989370"/>
    <lineage>
        <taxon>Bacteria</taxon>
        <taxon>Pseudomonadati</taxon>
        <taxon>Pseudomonadota</taxon>
        <taxon>Alphaproteobacteria</taxon>
        <taxon>Hyphomicrobiales</taxon>
        <taxon>Nitrobacteraceae</taxon>
        <taxon>Bradyrhizobium</taxon>
    </lineage>
</organism>
<dbReference type="InterPro" id="IPR036280">
    <property type="entry name" value="Multihaem_cyt_sf"/>
</dbReference>
<dbReference type="SUPFAM" id="SSF48695">
    <property type="entry name" value="Multiheme cytochromes"/>
    <property type="match status" value="1"/>
</dbReference>
<evidence type="ECO:0000313" key="6">
    <source>
        <dbReference type="Proteomes" id="UP000051936"/>
    </source>
</evidence>
<evidence type="ECO:0000259" key="4">
    <source>
        <dbReference type="Pfam" id="PF13435"/>
    </source>
</evidence>
<dbReference type="Pfam" id="PF13429">
    <property type="entry name" value="TPR_15"/>
    <property type="match status" value="1"/>
</dbReference>
<comment type="caution">
    <text evidence="5">The sequence shown here is derived from an EMBL/GenBank/DDBJ whole genome shotgun (WGS) entry which is preliminary data.</text>
</comment>
<gene>
    <name evidence="5" type="ORF">AOQ71_12305</name>
</gene>
<dbReference type="Gene3D" id="1.25.40.10">
    <property type="entry name" value="Tetratricopeptide repeat domain"/>
    <property type="match status" value="1"/>
</dbReference>
<feature type="domain" description="Doubled CXXCH motif" evidence="3">
    <location>
        <begin position="275"/>
        <end position="307"/>
    </location>
</feature>
<reference evidence="5 6" key="1">
    <citation type="submission" date="2015-09" db="EMBL/GenBank/DDBJ databases">
        <title>Draft Genome Sequence of Bradyrhizobium manausense Strain BR 3351T, a Novel Symbiotic Nitrogen-Fixing Alphaproteobacterium Isolated from Brazilian Amazon Rain Forest.</title>
        <authorList>
            <person name="De Araujo J.L."/>
            <person name="Zilli J.E."/>
        </authorList>
    </citation>
    <scope>NUCLEOTIDE SEQUENCE [LARGE SCALE GENOMIC DNA]</scope>
    <source>
        <strain evidence="5 6">BR3351</strain>
    </source>
</reference>
<dbReference type="AlphaFoldDB" id="A0A0R3DY19"/>
<dbReference type="PROSITE" id="PS50005">
    <property type="entry name" value="TPR"/>
    <property type="match status" value="2"/>
</dbReference>
<dbReference type="InterPro" id="IPR051829">
    <property type="entry name" value="Multiheme_Cytochr_ET"/>
</dbReference>
<feature type="domain" description="Cytochrome c-552/4" evidence="4">
    <location>
        <begin position="114"/>
        <end position="153"/>
    </location>
</feature>